<feature type="transmembrane region" description="Helical" evidence="5">
    <location>
        <begin position="178"/>
        <end position="199"/>
    </location>
</feature>
<keyword evidence="3 5" id="KW-1133">Transmembrane helix</keyword>
<feature type="transmembrane region" description="Helical" evidence="5">
    <location>
        <begin position="233"/>
        <end position="260"/>
    </location>
</feature>
<evidence type="ECO:0000313" key="7">
    <source>
        <dbReference type="EMBL" id="TDN83780.1"/>
    </source>
</evidence>
<dbReference type="GO" id="GO:0140359">
    <property type="term" value="F:ABC-type transporter activity"/>
    <property type="evidence" value="ECO:0007669"/>
    <property type="project" value="InterPro"/>
</dbReference>
<keyword evidence="8" id="KW-1185">Reference proteome</keyword>
<feature type="transmembrane region" description="Helical" evidence="5">
    <location>
        <begin position="20"/>
        <end position="44"/>
    </location>
</feature>
<dbReference type="Proteomes" id="UP000295493">
    <property type="component" value="Unassembled WGS sequence"/>
</dbReference>
<dbReference type="OrthoDB" id="7388589at2"/>
<sequence length="416" mass="44918">MNALSRMARDTMTIARRDFMAIVATPTFLIFLLAPLIFIGFGMVGGMGGRMVGKNADSKERIYAVLDGSTARQFAATEKNLRDLFRGDSTPPDLILVKPQNHVEQQARALLAQQDRDVPAVLYGTLERPIILRHDENSGSAAYLAEVAERAARDRAAGIDRPLSTPHFVDVKRAGSSIGGTSATGVFAVTLLFVLTLMLSGQTVGTMAEERSNKVIEILAASVRLESVFLGKLIGMFGVAMLFIAFWGGLAGLMLLFVPADAFAKIQEMRPAIGLPAFGILFLAYFTMAYLLLGSVFLGIGAQASTPREIQMLSLPITIFQMAMLGLASASVALPDAPISLIARIFPFSSPFAMMGQAARSATLWPHLVAIGWQLLWVAASISIGARLFRMGVLKSAGAKRRWRRKRDREVAATAP</sequence>
<evidence type="ECO:0000313" key="8">
    <source>
        <dbReference type="Proteomes" id="UP000295493"/>
    </source>
</evidence>
<keyword evidence="2 5" id="KW-0812">Transmembrane</keyword>
<organism evidence="7 8">
    <name type="scientific">Stakelama pacifica</name>
    <dbReference type="NCBI Taxonomy" id="517720"/>
    <lineage>
        <taxon>Bacteria</taxon>
        <taxon>Pseudomonadati</taxon>
        <taxon>Pseudomonadota</taxon>
        <taxon>Alphaproteobacteria</taxon>
        <taxon>Sphingomonadales</taxon>
        <taxon>Sphingomonadaceae</taxon>
        <taxon>Stakelama</taxon>
    </lineage>
</organism>
<evidence type="ECO:0000256" key="5">
    <source>
        <dbReference type="SAM" id="Phobius"/>
    </source>
</evidence>
<dbReference type="AlphaFoldDB" id="A0A4R6FRI9"/>
<evidence type="ECO:0000259" key="6">
    <source>
        <dbReference type="Pfam" id="PF12698"/>
    </source>
</evidence>
<feature type="transmembrane region" description="Helical" evidence="5">
    <location>
        <begin position="272"/>
        <end position="293"/>
    </location>
</feature>
<proteinExistence type="predicted"/>
<keyword evidence="4 5" id="KW-0472">Membrane</keyword>
<reference evidence="7 8" key="1">
    <citation type="submission" date="2019-03" db="EMBL/GenBank/DDBJ databases">
        <title>Genomic Encyclopedia of Type Strains, Phase IV (KMG-IV): sequencing the most valuable type-strain genomes for metagenomic binning, comparative biology and taxonomic classification.</title>
        <authorList>
            <person name="Goeker M."/>
        </authorList>
    </citation>
    <scope>NUCLEOTIDE SEQUENCE [LARGE SCALE GENOMIC DNA]</scope>
    <source>
        <strain evidence="7 8">DSM 25059</strain>
    </source>
</reference>
<accession>A0A4R6FRI9</accession>
<dbReference type="Pfam" id="PF12698">
    <property type="entry name" value="ABC2_membrane_3"/>
    <property type="match status" value="1"/>
</dbReference>
<protein>
    <submittedName>
        <fullName evidence="7">ABC-2 type transport system permease protein</fullName>
    </submittedName>
</protein>
<feature type="domain" description="ABC-2 type transporter transmembrane" evidence="6">
    <location>
        <begin position="28"/>
        <end position="384"/>
    </location>
</feature>
<evidence type="ECO:0000256" key="4">
    <source>
        <dbReference type="ARBA" id="ARBA00023136"/>
    </source>
</evidence>
<dbReference type="EMBL" id="SNWD01000004">
    <property type="protein sequence ID" value="TDN83780.1"/>
    <property type="molecule type" value="Genomic_DNA"/>
</dbReference>
<feature type="transmembrane region" description="Helical" evidence="5">
    <location>
        <begin position="313"/>
        <end position="334"/>
    </location>
</feature>
<comment type="subcellular location">
    <subcellularLocation>
        <location evidence="1">Membrane</location>
        <topology evidence="1">Multi-pass membrane protein</topology>
    </subcellularLocation>
</comment>
<name>A0A4R6FRI9_9SPHN</name>
<dbReference type="InterPro" id="IPR013525">
    <property type="entry name" value="ABC2_TM"/>
</dbReference>
<comment type="caution">
    <text evidence="7">The sequence shown here is derived from an EMBL/GenBank/DDBJ whole genome shotgun (WGS) entry which is preliminary data.</text>
</comment>
<evidence type="ECO:0000256" key="1">
    <source>
        <dbReference type="ARBA" id="ARBA00004141"/>
    </source>
</evidence>
<feature type="transmembrane region" description="Helical" evidence="5">
    <location>
        <begin position="365"/>
        <end position="386"/>
    </location>
</feature>
<dbReference type="RefSeq" id="WP_133495312.1">
    <property type="nucleotide sequence ID" value="NZ_BMLU01000004.1"/>
</dbReference>
<dbReference type="GO" id="GO:0016020">
    <property type="term" value="C:membrane"/>
    <property type="evidence" value="ECO:0007669"/>
    <property type="project" value="UniProtKB-SubCell"/>
</dbReference>
<evidence type="ECO:0000256" key="3">
    <source>
        <dbReference type="ARBA" id="ARBA00022989"/>
    </source>
</evidence>
<evidence type="ECO:0000256" key="2">
    <source>
        <dbReference type="ARBA" id="ARBA00022692"/>
    </source>
</evidence>
<gene>
    <name evidence="7" type="ORF">EV664_104266</name>
</gene>